<dbReference type="RefSeq" id="WP_041239452.1">
    <property type="nucleotide sequence ID" value="NZ_CABMMS010000003.1"/>
</dbReference>
<keyword evidence="2" id="KW-1185">Reference proteome</keyword>
<proteinExistence type="predicted"/>
<reference evidence="1 2" key="1">
    <citation type="journal article" date="2018" name="Elife">
        <title>Discovery and characterization of a prevalent human gut bacterial enzyme sufficient for the inactivation of a family of plant toxins.</title>
        <authorList>
            <person name="Koppel N."/>
            <person name="Bisanz J.E."/>
            <person name="Pandelia M.E."/>
            <person name="Turnbaugh P.J."/>
            <person name="Balskus E.P."/>
        </authorList>
    </citation>
    <scope>NUCLEOTIDE SEQUENCE [LARGE SCALE GENOMIC DNA]</scope>
    <source>
        <strain evidence="1 2">3C</strain>
    </source>
</reference>
<dbReference type="GeneID" id="78359144"/>
<dbReference type="Gene3D" id="2.60.120.370">
    <property type="entry name" value="YhcH/YjgK/YiaL"/>
    <property type="match status" value="1"/>
</dbReference>
<protein>
    <submittedName>
        <fullName evidence="1">YhcH/YjgK/YiaL family protein</fullName>
    </submittedName>
</protein>
<evidence type="ECO:0000313" key="2">
    <source>
        <dbReference type="Proteomes" id="UP000254000"/>
    </source>
</evidence>
<name>A0A369M1E3_9ACTN</name>
<dbReference type="SUPFAM" id="SSF51197">
    <property type="entry name" value="Clavaminate synthase-like"/>
    <property type="match status" value="1"/>
</dbReference>
<dbReference type="NCBIfam" id="TIGR00022">
    <property type="entry name" value="YhcH/YjgK/YiaL family protein"/>
    <property type="match status" value="1"/>
</dbReference>
<gene>
    <name evidence="1" type="ORF">C1877_05395</name>
</gene>
<dbReference type="Proteomes" id="UP000254000">
    <property type="component" value="Unassembled WGS sequence"/>
</dbReference>
<dbReference type="GO" id="GO:0005829">
    <property type="term" value="C:cytosol"/>
    <property type="evidence" value="ECO:0007669"/>
    <property type="project" value="TreeGrafter"/>
</dbReference>
<sequence>MLVTPLPTADKNDYLSARMRTAFSFLREADLARLPLGRADIDGDEVFANVQEYDTVPAGQKQMEAHRRYYDVQYVVEGEEVLQYAPLAGLAPSGEFDEEADFGLFATPETPSSIVLRAGEMAVLAPEDAHKPGCAVGEPGRVRKIVVKVRA</sequence>
<accession>A0A369M1E3</accession>
<comment type="caution">
    <text evidence="1">The sequence shown here is derived from an EMBL/GenBank/DDBJ whole genome shotgun (WGS) entry which is preliminary data.</text>
</comment>
<organism evidence="1 2">
    <name type="scientific">Gordonibacter pamelaeae</name>
    <dbReference type="NCBI Taxonomy" id="471189"/>
    <lineage>
        <taxon>Bacteria</taxon>
        <taxon>Bacillati</taxon>
        <taxon>Actinomycetota</taxon>
        <taxon>Coriobacteriia</taxon>
        <taxon>Eggerthellales</taxon>
        <taxon>Eggerthellaceae</taxon>
        <taxon>Gordonibacter</taxon>
    </lineage>
</organism>
<dbReference type="InterPro" id="IPR004375">
    <property type="entry name" value="NanQ/TabA/YiaL"/>
</dbReference>
<dbReference type="InterPro" id="IPR037012">
    <property type="entry name" value="NanQ/TabA/YiaL_sf"/>
</dbReference>
<dbReference type="OrthoDB" id="6196468at2"/>
<dbReference type="Pfam" id="PF04074">
    <property type="entry name" value="DUF386"/>
    <property type="match status" value="1"/>
</dbReference>
<dbReference type="EMBL" id="PPTS01000003">
    <property type="protein sequence ID" value="RDB65571.1"/>
    <property type="molecule type" value="Genomic_DNA"/>
</dbReference>
<dbReference type="AlphaFoldDB" id="A0A369M1E3"/>
<evidence type="ECO:0000313" key="1">
    <source>
        <dbReference type="EMBL" id="RDB65571.1"/>
    </source>
</evidence>
<dbReference type="PANTHER" id="PTHR34986">
    <property type="entry name" value="EVOLVED BETA-GALACTOSIDASE SUBUNIT BETA"/>
    <property type="match status" value="1"/>
</dbReference>
<dbReference type="PANTHER" id="PTHR34986:SF1">
    <property type="entry name" value="PROTEIN YIAL"/>
    <property type="match status" value="1"/>
</dbReference>